<dbReference type="EMBL" id="BARS01042418">
    <property type="protein sequence ID" value="GAG41559.1"/>
    <property type="molecule type" value="Genomic_DNA"/>
</dbReference>
<evidence type="ECO:0000256" key="1">
    <source>
        <dbReference type="ARBA" id="ARBA00007951"/>
    </source>
</evidence>
<dbReference type="PANTHER" id="PTHR10030:SF37">
    <property type="entry name" value="ALPHA-L-FUCOSIDASE-RELATED"/>
    <property type="match status" value="1"/>
</dbReference>
<protein>
    <recommendedName>
        <fullName evidence="2">alpha-L-fucosidase</fullName>
        <ecNumber evidence="2">3.2.1.51</ecNumber>
    </recommendedName>
</protein>
<sequence length="67" mass="8240">MRKANRYEPTWDSLKSYSVPEWFRDAKFGIFIHWGVYAVPAFRSEWYPHFMYKEGSPVFEHHRRAWG</sequence>
<reference evidence="7" key="1">
    <citation type="journal article" date="2014" name="Front. Microbiol.">
        <title>High frequency of phylogenetically diverse reductive dehalogenase-homologous genes in deep subseafloor sedimentary metagenomes.</title>
        <authorList>
            <person name="Kawai M."/>
            <person name="Futagami T."/>
            <person name="Toyoda A."/>
            <person name="Takaki Y."/>
            <person name="Nishi S."/>
            <person name="Hori S."/>
            <person name="Arai W."/>
            <person name="Tsubouchi T."/>
            <person name="Morono Y."/>
            <person name="Uchiyama I."/>
            <person name="Ito T."/>
            <person name="Fujiyama A."/>
            <person name="Inagaki F."/>
            <person name="Takami H."/>
        </authorList>
    </citation>
    <scope>NUCLEOTIDE SEQUENCE</scope>
    <source>
        <strain evidence="7">Expedition CK06-06</strain>
    </source>
</reference>
<accession>X0XEE5</accession>
<dbReference type="InterPro" id="IPR017853">
    <property type="entry name" value="GH"/>
</dbReference>
<dbReference type="EC" id="3.2.1.51" evidence="2"/>
<dbReference type="GO" id="GO:0016139">
    <property type="term" value="P:glycoside catabolic process"/>
    <property type="evidence" value="ECO:0007669"/>
    <property type="project" value="TreeGrafter"/>
</dbReference>
<comment type="caution">
    <text evidence="7">The sequence shown here is derived from an EMBL/GenBank/DDBJ whole genome shotgun (WGS) entry which is preliminary data.</text>
</comment>
<keyword evidence="5" id="KW-0326">Glycosidase</keyword>
<evidence type="ECO:0000256" key="4">
    <source>
        <dbReference type="ARBA" id="ARBA00022801"/>
    </source>
</evidence>
<dbReference type="SUPFAM" id="SSF51445">
    <property type="entry name" value="(Trans)glycosidases"/>
    <property type="match status" value="1"/>
</dbReference>
<feature type="domain" description="Glycoside hydrolase family 29 N-terminal" evidence="6">
    <location>
        <begin position="3"/>
        <end position="67"/>
    </location>
</feature>
<evidence type="ECO:0000256" key="2">
    <source>
        <dbReference type="ARBA" id="ARBA00012662"/>
    </source>
</evidence>
<dbReference type="GO" id="GO:0005764">
    <property type="term" value="C:lysosome"/>
    <property type="evidence" value="ECO:0007669"/>
    <property type="project" value="TreeGrafter"/>
</dbReference>
<dbReference type="InterPro" id="IPR057739">
    <property type="entry name" value="Glyco_hydro_29_N"/>
</dbReference>
<evidence type="ECO:0000256" key="3">
    <source>
        <dbReference type="ARBA" id="ARBA00022729"/>
    </source>
</evidence>
<dbReference type="PANTHER" id="PTHR10030">
    <property type="entry name" value="ALPHA-L-FUCOSIDASE"/>
    <property type="match status" value="1"/>
</dbReference>
<dbReference type="AlphaFoldDB" id="X0XEE5"/>
<dbReference type="Pfam" id="PF01120">
    <property type="entry name" value="Alpha_L_fucos"/>
    <property type="match status" value="1"/>
</dbReference>
<dbReference type="GO" id="GO:0004560">
    <property type="term" value="F:alpha-L-fucosidase activity"/>
    <property type="evidence" value="ECO:0007669"/>
    <property type="project" value="InterPro"/>
</dbReference>
<keyword evidence="3" id="KW-0732">Signal</keyword>
<proteinExistence type="inferred from homology"/>
<feature type="non-terminal residue" evidence="7">
    <location>
        <position position="67"/>
    </location>
</feature>
<dbReference type="GO" id="GO:0006004">
    <property type="term" value="P:fucose metabolic process"/>
    <property type="evidence" value="ECO:0007669"/>
    <property type="project" value="TreeGrafter"/>
</dbReference>
<dbReference type="Gene3D" id="3.20.20.80">
    <property type="entry name" value="Glycosidases"/>
    <property type="match status" value="1"/>
</dbReference>
<evidence type="ECO:0000256" key="5">
    <source>
        <dbReference type="ARBA" id="ARBA00023295"/>
    </source>
</evidence>
<evidence type="ECO:0000313" key="7">
    <source>
        <dbReference type="EMBL" id="GAG41559.1"/>
    </source>
</evidence>
<gene>
    <name evidence="7" type="ORF">S01H1_64362</name>
</gene>
<dbReference type="InterPro" id="IPR000933">
    <property type="entry name" value="Glyco_hydro_29"/>
</dbReference>
<name>X0XEE5_9ZZZZ</name>
<evidence type="ECO:0000259" key="6">
    <source>
        <dbReference type="Pfam" id="PF01120"/>
    </source>
</evidence>
<organism evidence="7">
    <name type="scientific">marine sediment metagenome</name>
    <dbReference type="NCBI Taxonomy" id="412755"/>
    <lineage>
        <taxon>unclassified sequences</taxon>
        <taxon>metagenomes</taxon>
        <taxon>ecological metagenomes</taxon>
    </lineage>
</organism>
<keyword evidence="4" id="KW-0378">Hydrolase</keyword>
<comment type="similarity">
    <text evidence="1">Belongs to the glycosyl hydrolase 29 family.</text>
</comment>